<sequence>MSGFQSVINQQQAPGVEGDFASANPKASLLAGEGALVAGTNGVIVGRFAWVTNGVVSNTGTGVPDGFVHREGQASITDWLAESSMTIQPGFQMTLMTAGDFWVKTAGVATVKQKIFAKLSDGSITTGAAGATISGYVETKFVVGSAGAAGELIQMGTWS</sequence>
<name>A0A636P5P5_SALET</name>
<evidence type="ECO:0000313" key="1">
    <source>
        <dbReference type="EMBL" id="EDI1036920.1"/>
    </source>
</evidence>
<gene>
    <name evidence="1" type="ORF">CC928_21910</name>
</gene>
<protein>
    <submittedName>
        <fullName evidence="1">Uncharacterized protein</fullName>
    </submittedName>
</protein>
<comment type="caution">
    <text evidence="1">The sequence shown here is derived from an EMBL/GenBank/DDBJ whole genome shotgun (WGS) entry which is preliminary data.</text>
</comment>
<reference evidence="1" key="1">
    <citation type="submission" date="2018-07" db="EMBL/GenBank/DDBJ databases">
        <authorList>
            <person name="Ashton P.M."/>
            <person name="Dallman T."/>
            <person name="Nair S."/>
            <person name="De Pinna E."/>
            <person name="Peters T."/>
            <person name="Grant K."/>
        </authorList>
    </citation>
    <scope>NUCLEOTIDE SEQUENCE [LARGE SCALE GENOMIC DNA]</scope>
    <source>
        <strain evidence="1">343736</strain>
    </source>
</reference>
<dbReference type="AlphaFoldDB" id="A0A636P5P5"/>
<dbReference type="InterPro" id="IPR056914">
    <property type="entry name" value="Gp53-like"/>
</dbReference>
<dbReference type="Pfam" id="PF23982">
    <property type="entry name" value="XM1_gp53_minor_capsid"/>
    <property type="match status" value="1"/>
</dbReference>
<organism evidence="1">
    <name type="scientific">Salmonella enterica subsp. enterica serovar Guildford</name>
    <dbReference type="NCBI Taxonomy" id="2564497"/>
    <lineage>
        <taxon>Bacteria</taxon>
        <taxon>Pseudomonadati</taxon>
        <taxon>Pseudomonadota</taxon>
        <taxon>Gammaproteobacteria</taxon>
        <taxon>Enterobacterales</taxon>
        <taxon>Enterobacteriaceae</taxon>
        <taxon>Salmonella</taxon>
    </lineage>
</organism>
<dbReference type="EMBL" id="AAMJVP010000036">
    <property type="protein sequence ID" value="EDI1036920.1"/>
    <property type="molecule type" value="Genomic_DNA"/>
</dbReference>
<proteinExistence type="predicted"/>
<accession>A0A636P5P5</accession>
<dbReference type="Proteomes" id="UP000839562">
    <property type="component" value="Unassembled WGS sequence"/>
</dbReference>